<dbReference type="Pfam" id="PF05685">
    <property type="entry name" value="Uma2"/>
    <property type="match status" value="1"/>
</dbReference>
<dbReference type="Proteomes" id="UP000049855">
    <property type="component" value="Unassembled WGS sequence"/>
</dbReference>
<proteinExistence type="predicted"/>
<evidence type="ECO:0000259" key="1">
    <source>
        <dbReference type="Pfam" id="PF05685"/>
    </source>
</evidence>
<dbReference type="InterPro" id="IPR011335">
    <property type="entry name" value="Restrct_endonuc-II-like"/>
</dbReference>
<dbReference type="AlphaFoldDB" id="A0A0U1L503"/>
<dbReference type="SUPFAM" id="SSF52980">
    <property type="entry name" value="Restriction endonuclease-like"/>
    <property type="match status" value="1"/>
</dbReference>
<dbReference type="InterPro" id="IPR008538">
    <property type="entry name" value="Uma2"/>
</dbReference>
<dbReference type="RefSeq" id="WP_021170378.1">
    <property type="nucleotide sequence ID" value="NZ_CTRP01000014.1"/>
</dbReference>
<evidence type="ECO:0000313" key="2">
    <source>
        <dbReference type="EMBL" id="CQR74379.1"/>
    </source>
</evidence>
<dbReference type="PANTHER" id="PTHR36558:SF1">
    <property type="entry name" value="RESTRICTION ENDONUCLEASE DOMAIN-CONTAINING PROTEIN-RELATED"/>
    <property type="match status" value="1"/>
</dbReference>
<name>A0A0U1L503_9FIRM</name>
<dbReference type="EMBL" id="CTRP01000014">
    <property type="protein sequence ID" value="CQR74379.1"/>
    <property type="molecule type" value="Genomic_DNA"/>
</dbReference>
<dbReference type="CDD" id="cd06260">
    <property type="entry name" value="DUF820-like"/>
    <property type="match status" value="1"/>
</dbReference>
<dbReference type="InterPro" id="IPR012296">
    <property type="entry name" value="Nuclease_put_TT1808"/>
</dbReference>
<accession>A0A0U1L503</accession>
<dbReference type="Gene3D" id="3.90.1570.10">
    <property type="entry name" value="tt1808, chain A"/>
    <property type="match status" value="1"/>
</dbReference>
<dbReference type="PANTHER" id="PTHR36558">
    <property type="entry name" value="GLR1098 PROTEIN"/>
    <property type="match status" value="1"/>
</dbReference>
<reference evidence="3" key="1">
    <citation type="submission" date="2015-03" db="EMBL/GenBank/DDBJ databases">
        <authorList>
            <person name="Nijsse Bart"/>
        </authorList>
    </citation>
    <scope>NUCLEOTIDE SEQUENCE [LARGE SCALE GENOMIC DNA]</scope>
</reference>
<keyword evidence="3" id="KW-1185">Reference proteome</keyword>
<sequence length="195" mass="22803">MGNNTIKNDRVYTYADYLNWPEDERWEIINGVAYAMSPPSTEHQRIAGRLFVEFTIYLRGKPCEAFIAPFGVTFDKNTKDEKNTHAVEPDIAVICDKSKITQKGCKGAPDLIIEVLSRSTASHDVLRKRRLYEQNGVFEYWIVDSSNQIITRFYMNEQLSKYREPEYFVRDNIITPIIFPEFEIKLEDIFPNTEE</sequence>
<evidence type="ECO:0000313" key="3">
    <source>
        <dbReference type="Proteomes" id="UP000049855"/>
    </source>
</evidence>
<organism evidence="2 3">
    <name type="scientific">Sporomusa ovata</name>
    <dbReference type="NCBI Taxonomy" id="2378"/>
    <lineage>
        <taxon>Bacteria</taxon>
        <taxon>Bacillati</taxon>
        <taxon>Bacillota</taxon>
        <taxon>Negativicutes</taxon>
        <taxon>Selenomonadales</taxon>
        <taxon>Sporomusaceae</taxon>
        <taxon>Sporomusa</taxon>
    </lineage>
</organism>
<protein>
    <recommendedName>
        <fullName evidence="1">Putative restriction endonuclease domain-containing protein</fullName>
    </recommendedName>
</protein>
<feature type="domain" description="Putative restriction endonuclease" evidence="1">
    <location>
        <begin position="15"/>
        <end position="186"/>
    </location>
</feature>
<gene>
    <name evidence="2" type="ORF">SpAn4DRAFT_0841</name>
</gene>